<dbReference type="InterPro" id="IPR039426">
    <property type="entry name" value="TonB-dep_rcpt-like"/>
</dbReference>
<evidence type="ECO:0000256" key="10">
    <source>
        <dbReference type="PROSITE-ProRule" id="PRU01360"/>
    </source>
</evidence>
<name>A0A1Y4VSH1_9BACE</name>
<keyword evidence="7 11" id="KW-0798">TonB box</keyword>
<dbReference type="Pfam" id="PF13715">
    <property type="entry name" value="CarbopepD_reg_2"/>
    <property type="match status" value="1"/>
</dbReference>
<dbReference type="InterPro" id="IPR023996">
    <property type="entry name" value="TonB-dep_OMP_SusC/RagA"/>
</dbReference>
<comment type="similarity">
    <text evidence="10 11">Belongs to the TonB-dependent receptor family.</text>
</comment>
<keyword evidence="4" id="KW-0406">Ion transport</keyword>
<dbReference type="Gene3D" id="3.55.50.30">
    <property type="match status" value="1"/>
</dbReference>
<dbReference type="Proteomes" id="UP000474077">
    <property type="component" value="Unassembled WGS sequence"/>
</dbReference>
<evidence type="ECO:0000256" key="1">
    <source>
        <dbReference type="ARBA" id="ARBA00004571"/>
    </source>
</evidence>
<evidence type="ECO:0000256" key="9">
    <source>
        <dbReference type="ARBA" id="ARBA00023237"/>
    </source>
</evidence>
<proteinExistence type="inferred from homology"/>
<dbReference type="Pfam" id="PF07660">
    <property type="entry name" value="STN"/>
    <property type="match status" value="1"/>
</dbReference>
<sequence length="1113" mass="123290">MNYTKLIFSFKKRRHNLLIFRNFTILLTGMILLSTTGALAQKGNVSVNINNGTVKTFIKEIEKQTRYTFVYRNNVLNDQAKVTVNCKNKPLDQVLSQVFTPLNVSYSLNNNTIVLVKQEVQQQKKNEKKTIKGTVTDGKGEPIIGANVIQEGGIGTITDVEGNFTVTADLSKPLEISYIGYKKKSIRIGASPTINIALEEDAHVMDEVIVIGYGSKTKRDVTSSIGTYKPGEVNVRQVLGVDELLQGRVSGVNITSASGVPGSKNRVSIRGIGSITAGNEPLYVIDGVPINNTSGDTGAWGAQSMNGLNDFNPSDVESIQILKDAASAAIYGSRATNGVILITTKKGSKGQAKVNIDTNVSFSNLTRTDKLDMTDTDLFLEVLNEAIDNYNLQTNSTQARIDNPAPGKAQTNWLDLVLRTAVTYTTTASVSGGTDKTNYYLSANYKHNEGVIINNQLKRYNLKVNLDTEIKKWLKVGTALNLSYSRNNRVPTGYNIGTSVITRAIEQRPWDSPYRPDGEYAVGGQELANHNPIQALNEEDVYIDNYRALGSLYMLFNITKDLNFKTTLGEDFNYTEEHIYYTADHPYGNKVGKLIDGRKSYASTLWENVLTYKHSFEEDFSLDVMLGHSIQKDVTSSAAQTGIGFPSPSFDVNSVAAEYSDISTGLSSFLLQSFFGRLSLNYKNRYLLTGTMRADGSSKFISSNRYGYFPSVSAGWNLGEESWWKYPQTDVKFRASWGCTGNQGGIGSYAYQALAGGGYNYNGENGLGLTTAGNRDLKWEKAQQADIGVDLSFFRGAITFTADAFIKDTKDLLYQKPTPATSGYTSQVCNIGSMRNKGLEFTLGANLSKGSFSWHSDFNISFIRNKLTALLDNNEILTTSSMHALKVGEPIGSFYMIKWKGIYQSDDEIPAKIYDQGVRAGDCIYEDVDGNDVIDENDKQFVGSANPKFTGGFNNTFKYKGVDLSLFFTFSSGNKLYELWTGGLRMGNGTWPILKSAAESRWTGPGSTNENPRAIYGYTWNSTKFVNTRMLHDASYIRCRTASIGYTLPKSWINRIHIDNLRIYFQADNLFILTKWPYLDPEVNVSLSATNMGYDYLYPSQPRTFTIGVNLKF</sequence>
<dbReference type="GO" id="GO:0006826">
    <property type="term" value="P:iron ion transport"/>
    <property type="evidence" value="ECO:0007669"/>
    <property type="project" value="UniProtKB-KW"/>
</dbReference>
<dbReference type="InterPro" id="IPR037066">
    <property type="entry name" value="Plug_dom_sf"/>
</dbReference>
<dbReference type="AlphaFoldDB" id="A0A1Y4VSH1"/>
<dbReference type="Gene3D" id="2.40.170.20">
    <property type="entry name" value="TonB-dependent receptor, beta-barrel domain"/>
    <property type="match status" value="1"/>
</dbReference>
<evidence type="ECO:0000313" key="13">
    <source>
        <dbReference type="Proteomes" id="UP000474077"/>
    </source>
</evidence>
<evidence type="ECO:0000256" key="8">
    <source>
        <dbReference type="ARBA" id="ARBA00023136"/>
    </source>
</evidence>
<comment type="caution">
    <text evidence="12">The sequence shown here is derived from an EMBL/GenBank/DDBJ whole genome shotgun (WGS) entry which is preliminary data.</text>
</comment>
<organism evidence="12 13">
    <name type="scientific">Bacteroides xylanisolvens</name>
    <dbReference type="NCBI Taxonomy" id="371601"/>
    <lineage>
        <taxon>Bacteria</taxon>
        <taxon>Pseudomonadati</taxon>
        <taxon>Bacteroidota</taxon>
        <taxon>Bacteroidia</taxon>
        <taxon>Bacteroidales</taxon>
        <taxon>Bacteroidaceae</taxon>
        <taxon>Bacteroides</taxon>
    </lineage>
</organism>
<keyword evidence="6" id="KW-0408">Iron</keyword>
<evidence type="ECO:0000256" key="5">
    <source>
        <dbReference type="ARBA" id="ARBA00022692"/>
    </source>
</evidence>
<evidence type="ECO:0000256" key="6">
    <source>
        <dbReference type="ARBA" id="ARBA00023004"/>
    </source>
</evidence>
<dbReference type="NCBIfam" id="TIGR04056">
    <property type="entry name" value="OMP_RagA_SusC"/>
    <property type="match status" value="1"/>
</dbReference>
<dbReference type="InterPro" id="IPR008969">
    <property type="entry name" value="CarboxyPept-like_regulatory"/>
</dbReference>
<keyword evidence="2 10" id="KW-0813">Transport</keyword>
<keyword evidence="5 10" id="KW-0812">Transmembrane</keyword>
<comment type="subcellular location">
    <subcellularLocation>
        <location evidence="1 10">Cell outer membrane</location>
        <topology evidence="1 10">Multi-pass membrane protein</topology>
    </subcellularLocation>
</comment>
<evidence type="ECO:0000256" key="3">
    <source>
        <dbReference type="ARBA" id="ARBA00022452"/>
    </source>
</evidence>
<dbReference type="InterPro" id="IPR023997">
    <property type="entry name" value="TonB-dep_OMP_SusC/RagA_CS"/>
</dbReference>
<keyword evidence="8 10" id="KW-0472">Membrane</keyword>
<keyword evidence="9 10" id="KW-0998">Cell outer membrane</keyword>
<dbReference type="GO" id="GO:0009279">
    <property type="term" value="C:cell outer membrane"/>
    <property type="evidence" value="ECO:0007669"/>
    <property type="project" value="UniProtKB-SubCell"/>
</dbReference>
<dbReference type="InterPro" id="IPR000531">
    <property type="entry name" value="Beta-barrel_TonB"/>
</dbReference>
<protein>
    <submittedName>
        <fullName evidence="12">TonB-dependent receptor</fullName>
    </submittedName>
</protein>
<evidence type="ECO:0000256" key="2">
    <source>
        <dbReference type="ARBA" id="ARBA00022448"/>
    </source>
</evidence>
<evidence type="ECO:0000256" key="7">
    <source>
        <dbReference type="ARBA" id="ARBA00023077"/>
    </source>
</evidence>
<gene>
    <name evidence="12" type="ORF">GA560_00640</name>
</gene>
<dbReference type="Gene3D" id="2.170.130.10">
    <property type="entry name" value="TonB-dependent receptor, plug domain"/>
    <property type="match status" value="1"/>
</dbReference>
<dbReference type="InterPro" id="IPR036942">
    <property type="entry name" value="Beta-barrel_TonB_sf"/>
</dbReference>
<dbReference type="SMART" id="SM00965">
    <property type="entry name" value="STN"/>
    <property type="match status" value="1"/>
</dbReference>
<dbReference type="Pfam" id="PF00593">
    <property type="entry name" value="TonB_dep_Rec_b-barrel"/>
    <property type="match status" value="1"/>
</dbReference>
<dbReference type="SUPFAM" id="SSF49464">
    <property type="entry name" value="Carboxypeptidase regulatory domain-like"/>
    <property type="match status" value="1"/>
</dbReference>
<dbReference type="NCBIfam" id="TIGR04057">
    <property type="entry name" value="SusC_RagA_signa"/>
    <property type="match status" value="1"/>
</dbReference>
<reference evidence="12 13" key="1">
    <citation type="journal article" date="2019" name="Nat. Med.">
        <title>A library of human gut bacterial isolates paired with longitudinal multiomics data enables mechanistic microbiome research.</title>
        <authorList>
            <person name="Poyet M."/>
            <person name="Groussin M."/>
            <person name="Gibbons S.M."/>
            <person name="Avila-Pacheco J."/>
            <person name="Jiang X."/>
            <person name="Kearney S.M."/>
            <person name="Perrotta A.R."/>
            <person name="Berdy B."/>
            <person name="Zhao S."/>
            <person name="Lieberman T.D."/>
            <person name="Swanson P.K."/>
            <person name="Smith M."/>
            <person name="Roesemann S."/>
            <person name="Alexander J.E."/>
            <person name="Rich S.A."/>
            <person name="Livny J."/>
            <person name="Vlamakis H."/>
            <person name="Clish C."/>
            <person name="Bullock K."/>
            <person name="Deik A."/>
            <person name="Scott J."/>
            <person name="Pierce K.A."/>
            <person name="Xavier R.J."/>
            <person name="Alm E.J."/>
        </authorList>
    </citation>
    <scope>NUCLEOTIDE SEQUENCE [LARGE SCALE GENOMIC DNA]</scope>
    <source>
        <strain evidence="12 13">BIOML-A73</strain>
    </source>
</reference>
<keyword evidence="3 10" id="KW-1134">Transmembrane beta strand</keyword>
<evidence type="ECO:0000313" key="12">
    <source>
        <dbReference type="EMBL" id="KAB6087164.1"/>
    </source>
</evidence>
<dbReference type="Pfam" id="PF07715">
    <property type="entry name" value="Plug"/>
    <property type="match status" value="1"/>
</dbReference>
<keyword evidence="12" id="KW-0675">Receptor</keyword>
<accession>A0A1Y4VSH1</accession>
<dbReference type="PROSITE" id="PS52016">
    <property type="entry name" value="TONB_DEPENDENT_REC_3"/>
    <property type="match status" value="1"/>
</dbReference>
<evidence type="ECO:0000256" key="4">
    <source>
        <dbReference type="ARBA" id="ARBA00022496"/>
    </source>
</evidence>
<dbReference type="EMBL" id="WDER01000001">
    <property type="protein sequence ID" value="KAB6087164.1"/>
    <property type="molecule type" value="Genomic_DNA"/>
</dbReference>
<keyword evidence="4" id="KW-0410">Iron transport</keyword>
<dbReference type="InterPro" id="IPR012910">
    <property type="entry name" value="Plug_dom"/>
</dbReference>
<evidence type="ECO:0000256" key="11">
    <source>
        <dbReference type="RuleBase" id="RU003357"/>
    </source>
</evidence>
<dbReference type="InterPro" id="IPR011662">
    <property type="entry name" value="Secretin/TonB_short_N"/>
</dbReference>
<dbReference type="SUPFAM" id="SSF56935">
    <property type="entry name" value="Porins"/>
    <property type="match status" value="1"/>
</dbReference>